<dbReference type="SUPFAM" id="SSF52540">
    <property type="entry name" value="P-loop containing nucleoside triphosphate hydrolases"/>
    <property type="match status" value="1"/>
</dbReference>
<dbReference type="InterPro" id="IPR027417">
    <property type="entry name" value="P-loop_NTPase"/>
</dbReference>
<evidence type="ECO:0000256" key="4">
    <source>
        <dbReference type="ARBA" id="ARBA00022840"/>
    </source>
</evidence>
<dbReference type="EMBL" id="CP029159">
    <property type="protein sequence ID" value="QKM67011.1"/>
    <property type="molecule type" value="Genomic_DNA"/>
</dbReference>
<keyword evidence="3" id="KW-0547">Nucleotide-binding</keyword>
<keyword evidence="7" id="KW-1185">Reference proteome</keyword>
<evidence type="ECO:0000256" key="1">
    <source>
        <dbReference type="ARBA" id="ARBA00005417"/>
    </source>
</evidence>
<dbReference type="GO" id="GO:0005524">
    <property type="term" value="F:ATP binding"/>
    <property type="evidence" value="ECO:0007669"/>
    <property type="project" value="UniProtKB-KW"/>
</dbReference>
<accession>A0A7G3UBS3</accession>
<dbReference type="PANTHER" id="PTHR42734">
    <property type="entry name" value="METAL TRANSPORT SYSTEM ATP-BINDING PROTEIN TM_0124-RELATED"/>
    <property type="match status" value="1"/>
</dbReference>
<dbReference type="PROSITE" id="PS50893">
    <property type="entry name" value="ABC_TRANSPORTER_2"/>
    <property type="match status" value="1"/>
</dbReference>
<dbReference type="PROSITE" id="PS00211">
    <property type="entry name" value="ABC_TRANSPORTER_1"/>
    <property type="match status" value="1"/>
</dbReference>
<name>A0A7G3UBS3_STRT9</name>
<feature type="domain" description="ABC transporter" evidence="5">
    <location>
        <begin position="22"/>
        <end position="247"/>
    </location>
</feature>
<evidence type="ECO:0000259" key="5">
    <source>
        <dbReference type="PROSITE" id="PS50893"/>
    </source>
</evidence>
<reference evidence="6 7" key="1">
    <citation type="journal article" date="2012" name="J. Bacteriol.">
        <title>Draft genome of Streptomyces tsukubaensis NRRL 18488, the producer of the clinically important immunosuppressant tacrolimus (FK506).</title>
        <authorList>
            <person name="Barreiro C."/>
            <person name="Prieto C."/>
            <person name="Sola-Landa A."/>
            <person name="Solera E."/>
            <person name="Martinez-Castro M."/>
            <person name="Perez-Redondo R."/>
            <person name="Garcia-Estrada C."/>
            <person name="Aparicio J.F."/>
            <person name="Fernandez-Martinez L.T."/>
            <person name="Santos-Aberturas J."/>
            <person name="Salehi-Najafabadi Z."/>
            <person name="Rodriguez-Garcia A."/>
            <person name="Tauch A."/>
            <person name="Martin J.F."/>
        </authorList>
    </citation>
    <scope>NUCLEOTIDE SEQUENCE [LARGE SCALE GENOMIC DNA]</scope>
    <source>
        <strain evidence="7">DSM 42081 / NBRC 108919 / NRRL 18488 / 9993</strain>
    </source>
</reference>
<evidence type="ECO:0000313" key="7">
    <source>
        <dbReference type="Proteomes" id="UP000005940"/>
    </source>
</evidence>
<evidence type="ECO:0000313" key="6">
    <source>
        <dbReference type="EMBL" id="QKM67011.1"/>
    </source>
</evidence>
<keyword evidence="2" id="KW-0813">Transport</keyword>
<dbReference type="AlphaFoldDB" id="A0A7G3UBS3"/>
<comment type="similarity">
    <text evidence="1">Belongs to the ABC transporter superfamily.</text>
</comment>
<dbReference type="Gene3D" id="3.40.50.300">
    <property type="entry name" value="P-loop containing nucleotide triphosphate hydrolases"/>
    <property type="match status" value="1"/>
</dbReference>
<dbReference type="Pfam" id="PF00005">
    <property type="entry name" value="ABC_tran"/>
    <property type="match status" value="1"/>
</dbReference>
<dbReference type="NCBIfam" id="NF040873">
    <property type="entry name" value="AztA"/>
    <property type="match status" value="1"/>
</dbReference>
<keyword evidence="4 6" id="KW-0067">ATP-binding</keyword>
<gene>
    <name evidence="6" type="ORF">STSU_007350</name>
</gene>
<evidence type="ECO:0000256" key="2">
    <source>
        <dbReference type="ARBA" id="ARBA00022448"/>
    </source>
</evidence>
<dbReference type="InterPro" id="IPR017871">
    <property type="entry name" value="ABC_transporter-like_CS"/>
</dbReference>
<dbReference type="GO" id="GO:0016887">
    <property type="term" value="F:ATP hydrolysis activity"/>
    <property type="evidence" value="ECO:0007669"/>
    <property type="project" value="InterPro"/>
</dbReference>
<dbReference type="InterPro" id="IPR050153">
    <property type="entry name" value="Metal_Ion_Import_ABC"/>
</dbReference>
<organism evidence="6 7">
    <name type="scientific">Streptomyces tsukubensis (strain DSM 42081 / NBRC 108919 / NRRL 18488 / 9993)</name>
    <dbReference type="NCBI Taxonomy" id="1114943"/>
    <lineage>
        <taxon>Bacteria</taxon>
        <taxon>Bacillati</taxon>
        <taxon>Actinomycetota</taxon>
        <taxon>Actinomycetes</taxon>
        <taxon>Kitasatosporales</taxon>
        <taxon>Streptomycetaceae</taxon>
        <taxon>Streptomyces</taxon>
    </lineage>
</organism>
<dbReference type="InterPro" id="IPR003593">
    <property type="entry name" value="AAA+_ATPase"/>
</dbReference>
<dbReference type="SMART" id="SM00382">
    <property type="entry name" value="AAA"/>
    <property type="match status" value="1"/>
</dbReference>
<evidence type="ECO:0000256" key="3">
    <source>
        <dbReference type="ARBA" id="ARBA00022741"/>
    </source>
</evidence>
<proteinExistence type="inferred from homology"/>
<protein>
    <submittedName>
        <fullName evidence="6">Metal ABC transporter ATP-binding protein</fullName>
    </submittedName>
</protein>
<dbReference type="PANTHER" id="PTHR42734:SF5">
    <property type="entry name" value="IRON TRANSPORT SYSTEM ATP-BINDING PROTEIN HI_0361-RELATED"/>
    <property type="match status" value="1"/>
</dbReference>
<sequence length="249" mass="26288">MKMIITTDRILAVPLPPRPPRVRLTAVDAGYGRRPVLCEVTLDIPALGVTSLTGPNGSGKSTLLGVIAGVIRPTSGTVHHGSGQAPAFVPQRSTAGDMLPLTVRRTVEMGRWHARGPWRRLTSSDHSAVDEALDRLGITHLATRQLGELSGGQRQRALMAQGTAQQSDLLLLDEPCTGLDPEARHGIEHLLADIAAEGTTVVQATHDLTAARAGHHCLLLRDGRLEAAGAPADVLAPALSAGPVHHRTE</sequence>
<dbReference type="Proteomes" id="UP000005940">
    <property type="component" value="Chromosome"/>
</dbReference>
<dbReference type="InterPro" id="IPR003439">
    <property type="entry name" value="ABC_transporter-like_ATP-bd"/>
</dbReference>
<dbReference type="RefSeq" id="WP_045852812.1">
    <property type="nucleotide sequence ID" value="NZ_CP029159.1"/>
</dbReference>
<dbReference type="InterPro" id="IPR047748">
    <property type="entry name" value="AztA-like"/>
</dbReference>